<dbReference type="Proteomes" id="UP000230069">
    <property type="component" value="Unassembled WGS sequence"/>
</dbReference>
<dbReference type="PANTHER" id="PTHR47568:SF2">
    <property type="entry name" value="E3 UBIQUITIN-PROTEIN LIGASE SP1-RELATED"/>
    <property type="match status" value="1"/>
</dbReference>
<evidence type="ECO:0000256" key="2">
    <source>
        <dbReference type="ARBA" id="ARBA00004141"/>
    </source>
</evidence>
<keyword evidence="9" id="KW-0862">Zinc</keyword>
<dbReference type="OrthoDB" id="66726at2759"/>
<feature type="transmembrane region" description="Helical" evidence="12">
    <location>
        <begin position="7"/>
        <end position="26"/>
    </location>
</feature>
<keyword evidence="11 12" id="KW-0472">Membrane</keyword>
<evidence type="ECO:0000256" key="9">
    <source>
        <dbReference type="ARBA" id="ARBA00022833"/>
    </source>
</evidence>
<proteinExistence type="predicted"/>
<evidence type="ECO:0000256" key="5">
    <source>
        <dbReference type="ARBA" id="ARBA00022692"/>
    </source>
</evidence>
<evidence type="ECO:0000256" key="4">
    <source>
        <dbReference type="ARBA" id="ARBA00022679"/>
    </source>
</evidence>
<keyword evidence="4" id="KW-0808">Transferase</keyword>
<dbReference type="InterPro" id="IPR022170">
    <property type="entry name" value="MUL1-like"/>
</dbReference>
<dbReference type="STRING" id="218851.A0A2G5D738"/>
<dbReference type="GO" id="GO:0016020">
    <property type="term" value="C:membrane"/>
    <property type="evidence" value="ECO:0007669"/>
    <property type="project" value="UniProtKB-SubCell"/>
</dbReference>
<evidence type="ECO:0000256" key="1">
    <source>
        <dbReference type="ARBA" id="ARBA00000900"/>
    </source>
</evidence>
<dbReference type="GO" id="GO:0061630">
    <property type="term" value="F:ubiquitin protein ligase activity"/>
    <property type="evidence" value="ECO:0007669"/>
    <property type="project" value="UniProtKB-EC"/>
</dbReference>
<keyword evidence="10 12" id="KW-1133">Transmembrane helix</keyword>
<comment type="catalytic activity">
    <reaction evidence="1">
        <text>S-ubiquitinyl-[E2 ubiquitin-conjugating enzyme]-L-cysteine + [acceptor protein]-L-lysine = [E2 ubiquitin-conjugating enzyme]-L-cysteine + N(6)-ubiquitinyl-[acceptor protein]-L-lysine.</text>
        <dbReference type="EC" id="2.3.2.27"/>
    </reaction>
</comment>
<feature type="domain" description="E3 Ubiquitin ligase MUL1-like" evidence="13">
    <location>
        <begin position="85"/>
        <end position="205"/>
    </location>
</feature>
<dbReference type="InterPro" id="IPR044231">
    <property type="entry name" value="SP1/SPL1"/>
</dbReference>
<evidence type="ECO:0000256" key="7">
    <source>
        <dbReference type="ARBA" id="ARBA00022771"/>
    </source>
</evidence>
<evidence type="ECO:0000256" key="11">
    <source>
        <dbReference type="ARBA" id="ARBA00023136"/>
    </source>
</evidence>
<protein>
    <recommendedName>
        <fullName evidence="3">RING-type E3 ubiquitin transferase</fullName>
        <ecNumber evidence="3">2.3.2.27</ecNumber>
    </recommendedName>
</protein>
<evidence type="ECO:0000313" key="14">
    <source>
        <dbReference type="EMBL" id="PIA39323.1"/>
    </source>
</evidence>
<organism evidence="14 15">
    <name type="scientific">Aquilegia coerulea</name>
    <name type="common">Rocky mountain columbine</name>
    <dbReference type="NCBI Taxonomy" id="218851"/>
    <lineage>
        <taxon>Eukaryota</taxon>
        <taxon>Viridiplantae</taxon>
        <taxon>Streptophyta</taxon>
        <taxon>Embryophyta</taxon>
        <taxon>Tracheophyta</taxon>
        <taxon>Spermatophyta</taxon>
        <taxon>Magnoliopsida</taxon>
        <taxon>Ranunculales</taxon>
        <taxon>Ranunculaceae</taxon>
        <taxon>Thalictroideae</taxon>
        <taxon>Aquilegia</taxon>
    </lineage>
</organism>
<keyword evidence="8" id="KW-0833">Ubl conjugation pathway</keyword>
<name>A0A2G5D738_AQUCA</name>
<dbReference type="InParanoid" id="A0A2G5D738"/>
<dbReference type="PANTHER" id="PTHR47568">
    <property type="match status" value="1"/>
</dbReference>
<dbReference type="GO" id="GO:0008270">
    <property type="term" value="F:zinc ion binding"/>
    <property type="evidence" value="ECO:0007669"/>
    <property type="project" value="UniProtKB-KW"/>
</dbReference>
<sequence>MLLDGKFGPGGGLFCCITAAGFYLLACSYKSEKEYLQFITKIDQLKDLSLKALPLLVAVSGRVGSDTPIKCKRSDSKCVILKEREDGTGRVHVVGAEGASELDLTFASKIFEAPDESLLHEISNECFTCKTDLSIKRMEVVLPIGELLTAIGEAVKDKNGAIQIQRPHTGKFYLTQKSIDCLISDLGSCQSIFKCFSVGFTVFGVILIAEHLINKVMERRLRSDLRQSGVSAAAQRLEQDNDGLNGRTSNESESENDGLVRDLCVVCEDQSTTWHLSHKHLATLTL</sequence>
<evidence type="ECO:0000259" key="13">
    <source>
        <dbReference type="Pfam" id="PF12483"/>
    </source>
</evidence>
<dbReference type="Pfam" id="PF12483">
    <property type="entry name" value="GIDE"/>
    <property type="match status" value="1"/>
</dbReference>
<evidence type="ECO:0000256" key="10">
    <source>
        <dbReference type="ARBA" id="ARBA00022989"/>
    </source>
</evidence>
<keyword evidence="7" id="KW-0863">Zinc-finger</keyword>
<evidence type="ECO:0000256" key="6">
    <source>
        <dbReference type="ARBA" id="ARBA00022723"/>
    </source>
</evidence>
<keyword evidence="5 12" id="KW-0812">Transmembrane</keyword>
<feature type="transmembrane region" description="Helical" evidence="12">
    <location>
        <begin position="191"/>
        <end position="213"/>
    </location>
</feature>
<keyword evidence="6" id="KW-0479">Metal-binding</keyword>
<comment type="subcellular location">
    <subcellularLocation>
        <location evidence="2">Membrane</location>
        <topology evidence="2">Multi-pass membrane protein</topology>
    </subcellularLocation>
</comment>
<evidence type="ECO:0000256" key="3">
    <source>
        <dbReference type="ARBA" id="ARBA00012483"/>
    </source>
</evidence>
<dbReference type="EC" id="2.3.2.27" evidence="3"/>
<reference evidence="14 15" key="1">
    <citation type="submission" date="2017-09" db="EMBL/GenBank/DDBJ databases">
        <title>WGS assembly of Aquilegia coerulea Goldsmith.</title>
        <authorList>
            <person name="Hodges S."/>
            <person name="Kramer E."/>
            <person name="Nordborg M."/>
            <person name="Tomkins J."/>
            <person name="Borevitz J."/>
            <person name="Derieg N."/>
            <person name="Yan J."/>
            <person name="Mihaltcheva S."/>
            <person name="Hayes R.D."/>
            <person name="Rokhsar D."/>
        </authorList>
    </citation>
    <scope>NUCLEOTIDE SEQUENCE [LARGE SCALE GENOMIC DNA]</scope>
    <source>
        <strain evidence="15">cv. Goldsmith</strain>
    </source>
</reference>
<dbReference type="GO" id="GO:0016567">
    <property type="term" value="P:protein ubiquitination"/>
    <property type="evidence" value="ECO:0007669"/>
    <property type="project" value="InterPro"/>
</dbReference>
<evidence type="ECO:0000256" key="12">
    <source>
        <dbReference type="SAM" id="Phobius"/>
    </source>
</evidence>
<dbReference type="AlphaFoldDB" id="A0A2G5D738"/>
<accession>A0A2G5D738</accession>
<dbReference type="EMBL" id="KZ305043">
    <property type="protein sequence ID" value="PIA39323.1"/>
    <property type="molecule type" value="Genomic_DNA"/>
</dbReference>
<gene>
    <name evidence="14" type="ORF">AQUCO_02600047v1</name>
</gene>
<evidence type="ECO:0000313" key="15">
    <source>
        <dbReference type="Proteomes" id="UP000230069"/>
    </source>
</evidence>
<keyword evidence="15" id="KW-1185">Reference proteome</keyword>
<evidence type="ECO:0000256" key="8">
    <source>
        <dbReference type="ARBA" id="ARBA00022786"/>
    </source>
</evidence>